<dbReference type="EC" id="2.7.4.7" evidence="6"/>
<evidence type="ECO:0000256" key="10">
    <source>
        <dbReference type="ARBA" id="ARBA00042102"/>
    </source>
</evidence>
<keyword evidence="8" id="KW-0784">Thiamine biosynthesis</keyword>
<dbReference type="AlphaFoldDB" id="A0A845L1J3"/>
<dbReference type="OrthoDB" id="9810880at2"/>
<dbReference type="SUPFAM" id="SSF53613">
    <property type="entry name" value="Ribokinase-like"/>
    <property type="match status" value="1"/>
</dbReference>
<comment type="similarity">
    <text evidence="4">Belongs to the ThiD family.</text>
</comment>
<evidence type="ECO:0000256" key="5">
    <source>
        <dbReference type="ARBA" id="ARBA00012135"/>
    </source>
</evidence>
<evidence type="ECO:0000256" key="1">
    <source>
        <dbReference type="ARBA" id="ARBA00000151"/>
    </source>
</evidence>
<dbReference type="GO" id="GO:0009228">
    <property type="term" value="P:thiamine biosynthetic process"/>
    <property type="evidence" value="ECO:0007669"/>
    <property type="project" value="UniProtKB-KW"/>
</dbReference>
<dbReference type="GO" id="GO:0008972">
    <property type="term" value="F:phosphomethylpyrimidine kinase activity"/>
    <property type="evidence" value="ECO:0007669"/>
    <property type="project" value="UniProtKB-EC"/>
</dbReference>
<keyword evidence="14" id="KW-1185">Reference proteome</keyword>
<dbReference type="Pfam" id="PF08543">
    <property type="entry name" value="Phos_pyr_kin"/>
    <property type="match status" value="2"/>
</dbReference>
<evidence type="ECO:0000256" key="8">
    <source>
        <dbReference type="ARBA" id="ARBA00022977"/>
    </source>
</evidence>
<dbReference type="InterPro" id="IPR029056">
    <property type="entry name" value="Ribokinase-like"/>
</dbReference>
<dbReference type="GO" id="GO:0005829">
    <property type="term" value="C:cytosol"/>
    <property type="evidence" value="ECO:0007669"/>
    <property type="project" value="TreeGrafter"/>
</dbReference>
<evidence type="ECO:0000256" key="2">
    <source>
        <dbReference type="ARBA" id="ARBA00000565"/>
    </source>
</evidence>
<gene>
    <name evidence="13" type="ORF">GTO91_11755</name>
</gene>
<evidence type="ECO:0000256" key="7">
    <source>
        <dbReference type="ARBA" id="ARBA00019161"/>
    </source>
</evidence>
<comment type="catalytic activity">
    <reaction evidence="1">
        <text>4-amino-5-hydroxymethyl-2-methylpyrimidine + ATP = 4-amino-2-methyl-5-(phosphooxymethyl)pyrimidine + ADP + H(+)</text>
        <dbReference type="Rhea" id="RHEA:23096"/>
        <dbReference type="ChEBI" id="CHEBI:15378"/>
        <dbReference type="ChEBI" id="CHEBI:16892"/>
        <dbReference type="ChEBI" id="CHEBI:30616"/>
        <dbReference type="ChEBI" id="CHEBI:58354"/>
        <dbReference type="ChEBI" id="CHEBI:456216"/>
        <dbReference type="EC" id="2.7.1.49"/>
    </reaction>
</comment>
<evidence type="ECO:0000256" key="11">
    <source>
        <dbReference type="ARBA" id="ARBA00043176"/>
    </source>
</evidence>
<comment type="caution">
    <text evidence="13">The sequence shown here is derived from an EMBL/GenBank/DDBJ whole genome shotgun (WGS) entry which is preliminary data.</text>
</comment>
<sequence>MKLPKVVTIAGSDPSGGAGIQADLKVLTQFGVYGGAAVTALTRQTSAGVLGLFPLPAEWVLEQVRDVLWDLRPPVVKTGMLQQPGVIGGLGRLWGEYVREYGKTGAHVPYISPSAEPVPSAPVLVVDPVLSSGTGVSLLAGGGLEAFREDLLPVTTVLTPNVPEAEALTGIAIRDSDDMVGAAERLLQFGVQWVLLKGGHLPEWEGVRIADLLISREERRWLWGQRVPGADLHGTGCSLASALAACLALGLPVPEAAARAVEWLRQRIGSPLFVGQGRGVVCQKLERQRE</sequence>
<dbReference type="CDD" id="cd01169">
    <property type="entry name" value="HMPP_kinase"/>
    <property type="match status" value="1"/>
</dbReference>
<accession>A0A845L1J3</accession>
<evidence type="ECO:0000256" key="6">
    <source>
        <dbReference type="ARBA" id="ARBA00012963"/>
    </source>
</evidence>
<evidence type="ECO:0000256" key="4">
    <source>
        <dbReference type="ARBA" id="ARBA00009879"/>
    </source>
</evidence>
<evidence type="ECO:0000313" key="14">
    <source>
        <dbReference type="Proteomes" id="UP000463470"/>
    </source>
</evidence>
<protein>
    <recommendedName>
        <fullName evidence="7">Hydroxymethylpyrimidine/phosphomethylpyrimidine kinase</fullName>
        <ecNumber evidence="5">2.7.1.49</ecNumber>
        <ecNumber evidence="6">2.7.4.7</ecNumber>
    </recommendedName>
    <alternativeName>
        <fullName evidence="10">Hydroxymethylpyrimidine kinase</fullName>
    </alternativeName>
    <alternativeName>
        <fullName evidence="11">Hydroxymethylpyrimidine phosphate kinase</fullName>
    </alternativeName>
</protein>
<comment type="pathway">
    <text evidence="9">Cofactor biosynthesis; thiamine diphosphate biosynthesis; 4-amino-2-methyl-5-diphosphomethylpyrimidine from 5-amino-1-(5-phospho-D-ribosyl)imidazole: step 2/3.</text>
</comment>
<dbReference type="Gene3D" id="3.40.1190.20">
    <property type="match status" value="1"/>
</dbReference>
<comment type="pathway">
    <text evidence="3">Cofactor biosynthesis; thiamine diphosphate biosynthesis; 4-amino-2-methyl-5-diphosphomethylpyrimidine from 5-amino-1-(5-phospho-D-ribosyl)imidazole: step 3/3.</text>
</comment>
<dbReference type="InterPro" id="IPR013749">
    <property type="entry name" value="PM/HMP-P_kinase-1"/>
</dbReference>
<comment type="catalytic activity">
    <reaction evidence="2">
        <text>4-amino-2-methyl-5-(phosphooxymethyl)pyrimidine + ATP = 4-amino-2-methyl-5-(diphosphooxymethyl)pyrimidine + ADP</text>
        <dbReference type="Rhea" id="RHEA:19893"/>
        <dbReference type="ChEBI" id="CHEBI:30616"/>
        <dbReference type="ChEBI" id="CHEBI:57841"/>
        <dbReference type="ChEBI" id="CHEBI:58354"/>
        <dbReference type="ChEBI" id="CHEBI:456216"/>
        <dbReference type="EC" id="2.7.4.7"/>
    </reaction>
</comment>
<dbReference type="Proteomes" id="UP000463470">
    <property type="component" value="Unassembled WGS sequence"/>
</dbReference>
<dbReference type="RefSeq" id="WP_161258905.1">
    <property type="nucleotide sequence ID" value="NZ_WXEY01000012.1"/>
</dbReference>
<evidence type="ECO:0000256" key="9">
    <source>
        <dbReference type="ARBA" id="ARBA00037917"/>
    </source>
</evidence>
<keyword evidence="13" id="KW-0418">Kinase</keyword>
<dbReference type="PANTHER" id="PTHR20858:SF17">
    <property type="entry name" value="HYDROXYMETHYLPYRIMIDINE_PHOSPHOMETHYLPYRIMIDINE KINASE THI20-RELATED"/>
    <property type="match status" value="1"/>
</dbReference>
<feature type="domain" description="Pyridoxamine kinase/Phosphomethylpyrimidine kinase" evidence="12">
    <location>
        <begin position="13"/>
        <end position="87"/>
    </location>
</feature>
<proteinExistence type="inferred from homology"/>
<keyword evidence="13" id="KW-0808">Transferase</keyword>
<dbReference type="EMBL" id="WXEY01000012">
    <property type="protein sequence ID" value="MZP30387.1"/>
    <property type="molecule type" value="Genomic_DNA"/>
</dbReference>
<dbReference type="EC" id="2.7.1.49" evidence="5"/>
<dbReference type="GO" id="GO:0008902">
    <property type="term" value="F:hydroxymethylpyrimidine kinase activity"/>
    <property type="evidence" value="ECO:0007669"/>
    <property type="project" value="UniProtKB-EC"/>
</dbReference>
<dbReference type="PANTHER" id="PTHR20858">
    <property type="entry name" value="PHOSPHOMETHYLPYRIMIDINE KINASE"/>
    <property type="match status" value="1"/>
</dbReference>
<evidence type="ECO:0000256" key="3">
    <source>
        <dbReference type="ARBA" id="ARBA00004769"/>
    </source>
</evidence>
<name>A0A845L1J3_9FIRM</name>
<dbReference type="InterPro" id="IPR004399">
    <property type="entry name" value="HMP/HMP-P_kinase_dom"/>
</dbReference>
<evidence type="ECO:0000259" key="12">
    <source>
        <dbReference type="Pfam" id="PF08543"/>
    </source>
</evidence>
<organism evidence="13 14">
    <name type="scientific">Heliomicrobium undosum</name>
    <dbReference type="NCBI Taxonomy" id="121734"/>
    <lineage>
        <taxon>Bacteria</taxon>
        <taxon>Bacillati</taxon>
        <taxon>Bacillota</taxon>
        <taxon>Clostridia</taxon>
        <taxon>Eubacteriales</taxon>
        <taxon>Heliobacteriaceae</taxon>
        <taxon>Heliomicrobium</taxon>
    </lineage>
</organism>
<evidence type="ECO:0000313" key="13">
    <source>
        <dbReference type="EMBL" id="MZP30387.1"/>
    </source>
</evidence>
<feature type="domain" description="Pyridoxamine kinase/Phosphomethylpyrimidine kinase" evidence="12">
    <location>
        <begin position="122"/>
        <end position="281"/>
    </location>
</feature>
<reference evidence="13 14" key="1">
    <citation type="submission" date="2020-01" db="EMBL/GenBank/DDBJ databases">
        <title>Whole-genome sequence of Heliobacterium undosum DSM 13378.</title>
        <authorList>
            <person name="Kyndt J.A."/>
            <person name="Meyer T.E."/>
        </authorList>
    </citation>
    <scope>NUCLEOTIDE SEQUENCE [LARGE SCALE GENOMIC DNA]</scope>
    <source>
        <strain evidence="13 14">DSM 13378</strain>
    </source>
</reference>